<evidence type="ECO:0000259" key="2">
    <source>
        <dbReference type="Pfam" id="PF12697"/>
    </source>
</evidence>
<proteinExistence type="predicted"/>
<evidence type="ECO:0000313" key="3">
    <source>
        <dbReference type="EMBL" id="QGG95523.1"/>
    </source>
</evidence>
<dbReference type="GO" id="GO:0016829">
    <property type="term" value="F:lyase activity"/>
    <property type="evidence" value="ECO:0007669"/>
    <property type="project" value="UniProtKB-KW"/>
</dbReference>
<evidence type="ECO:0000313" key="4">
    <source>
        <dbReference type="Proteomes" id="UP000334019"/>
    </source>
</evidence>
<dbReference type="PANTHER" id="PTHR42916">
    <property type="entry name" value="2-SUCCINYL-5-ENOLPYRUVYL-6-HYDROXY-3-CYCLOHEXENE-1-CARBOXYLATE SYNTHASE"/>
    <property type="match status" value="1"/>
</dbReference>
<dbReference type="Pfam" id="PF12697">
    <property type="entry name" value="Abhydrolase_6"/>
    <property type="match status" value="1"/>
</dbReference>
<dbReference type="Gene3D" id="3.40.50.1820">
    <property type="entry name" value="alpha/beta hydrolase"/>
    <property type="match status" value="1"/>
</dbReference>
<keyword evidence="3" id="KW-0378">Hydrolase</keyword>
<dbReference type="GO" id="GO:0016787">
    <property type="term" value="F:hydrolase activity"/>
    <property type="evidence" value="ECO:0007669"/>
    <property type="project" value="UniProtKB-KW"/>
</dbReference>
<dbReference type="SUPFAM" id="SSF53474">
    <property type="entry name" value="alpha/beta-Hydrolases"/>
    <property type="match status" value="1"/>
</dbReference>
<reference evidence="3 4" key="1">
    <citation type="submission" date="2019-11" db="EMBL/GenBank/DDBJ databases">
        <authorList>
            <person name="He Y."/>
        </authorList>
    </citation>
    <scope>NUCLEOTIDE SEQUENCE [LARGE SCALE GENOMIC DNA]</scope>
    <source>
        <strain evidence="3 4">SCSIO 58843</strain>
    </source>
</reference>
<protein>
    <submittedName>
        <fullName evidence="3">Alpha/beta fold hydrolase</fullName>
    </submittedName>
</protein>
<keyword evidence="1" id="KW-0456">Lyase</keyword>
<accession>A0A5Q2RI90</accession>
<dbReference type="PANTHER" id="PTHR42916:SF1">
    <property type="entry name" value="PROTEIN PHYLLO, CHLOROPLASTIC"/>
    <property type="match status" value="1"/>
</dbReference>
<keyword evidence="4" id="KW-1185">Reference proteome</keyword>
<organism evidence="3 4">
    <name type="scientific">Actinomarinicola tropica</name>
    <dbReference type="NCBI Taxonomy" id="2789776"/>
    <lineage>
        <taxon>Bacteria</taxon>
        <taxon>Bacillati</taxon>
        <taxon>Actinomycetota</taxon>
        <taxon>Acidimicrobiia</taxon>
        <taxon>Acidimicrobiales</taxon>
        <taxon>Iamiaceae</taxon>
        <taxon>Actinomarinicola</taxon>
    </lineage>
</organism>
<sequence>MTALHADRRGTGPRLALVHGFTQTRRCWGPIAEDLAADHELVLLDAPGHGRSADVALDLVDGGRALADTAGPATFVGYSMGGRFALHAALERPAQVRALVLVGATAGIESADERAQRREDDEARARRIEEIGVDRFLDEWLALPLFAGLSPEAACREERRENTAAGLASSLRLAGTGTQLPSWHRLGELSMPVLVVAGADDEKFLTLGTRLAEAVGGDVEIAAIEGAGHTAHLEQPGRFLAVLRPWLAARGL</sequence>
<dbReference type="KEGG" id="atq:GH723_10675"/>
<dbReference type="AlphaFoldDB" id="A0A5Q2RI90"/>
<evidence type="ECO:0000256" key="1">
    <source>
        <dbReference type="ARBA" id="ARBA00023239"/>
    </source>
</evidence>
<dbReference type="InterPro" id="IPR000073">
    <property type="entry name" value="AB_hydrolase_1"/>
</dbReference>
<dbReference type="Proteomes" id="UP000334019">
    <property type="component" value="Chromosome"/>
</dbReference>
<feature type="domain" description="AB hydrolase-1" evidence="2">
    <location>
        <begin position="17"/>
        <end position="241"/>
    </location>
</feature>
<dbReference type="InterPro" id="IPR029058">
    <property type="entry name" value="AB_hydrolase_fold"/>
</dbReference>
<dbReference type="RefSeq" id="WP_153759630.1">
    <property type="nucleotide sequence ID" value="NZ_CP045851.1"/>
</dbReference>
<name>A0A5Q2RI90_9ACTN</name>
<dbReference type="EMBL" id="CP045851">
    <property type="protein sequence ID" value="QGG95523.1"/>
    <property type="molecule type" value="Genomic_DNA"/>
</dbReference>
<gene>
    <name evidence="3" type="ORF">GH723_10675</name>
</gene>